<dbReference type="Proteomes" id="UP001162992">
    <property type="component" value="Chromosome 13"/>
</dbReference>
<accession>A0ACC2BS31</accession>
<proteinExistence type="predicted"/>
<evidence type="ECO:0000313" key="1">
    <source>
        <dbReference type="EMBL" id="KAJ7532588.1"/>
    </source>
</evidence>
<dbReference type="EMBL" id="CM055104">
    <property type="protein sequence ID" value="KAJ7532588.1"/>
    <property type="molecule type" value="Genomic_DNA"/>
</dbReference>
<comment type="caution">
    <text evidence="1">The sequence shown here is derived from an EMBL/GenBank/DDBJ whole genome shotgun (WGS) entry which is preliminary data.</text>
</comment>
<sequence length="235" mass="27384">MTGIAVRKYQPLPSWDSWDQSSNPGSNDLSSIDLTDKASERAFAHDETQSPVISVNLCFPWGKYEESNFHGDAEAAKQSCWGWECFGRFGSRRKSAEWMEVSLQGETRQNREYRRQYVDQGYSKPSAWKQILRKARAEAKQIRIACCEGLCWPRQNSDYNSFNYEKNFDEGREHWQQHTTVRVSRRPSTPFAEPQRVWNNGSDMSEFSLQVDPVWQRKPRSPSKLRVKKVTFADV</sequence>
<keyword evidence="2" id="KW-1185">Reference proteome</keyword>
<protein>
    <submittedName>
        <fullName evidence="1">Uncharacterized protein</fullName>
    </submittedName>
</protein>
<organism evidence="1 2">
    <name type="scientific">Diphasiastrum complanatum</name>
    <name type="common">Issler's clubmoss</name>
    <name type="synonym">Lycopodium complanatum</name>
    <dbReference type="NCBI Taxonomy" id="34168"/>
    <lineage>
        <taxon>Eukaryota</taxon>
        <taxon>Viridiplantae</taxon>
        <taxon>Streptophyta</taxon>
        <taxon>Embryophyta</taxon>
        <taxon>Tracheophyta</taxon>
        <taxon>Lycopodiopsida</taxon>
        <taxon>Lycopodiales</taxon>
        <taxon>Lycopodiaceae</taxon>
        <taxon>Lycopodioideae</taxon>
        <taxon>Diphasiastrum</taxon>
    </lineage>
</organism>
<reference evidence="2" key="1">
    <citation type="journal article" date="2024" name="Proc. Natl. Acad. Sci. U.S.A.">
        <title>Extraordinary preservation of gene collinearity over three hundred million years revealed in homosporous lycophytes.</title>
        <authorList>
            <person name="Li C."/>
            <person name="Wickell D."/>
            <person name="Kuo L.Y."/>
            <person name="Chen X."/>
            <person name="Nie B."/>
            <person name="Liao X."/>
            <person name="Peng D."/>
            <person name="Ji J."/>
            <person name="Jenkins J."/>
            <person name="Williams M."/>
            <person name="Shu S."/>
            <person name="Plott C."/>
            <person name="Barry K."/>
            <person name="Rajasekar S."/>
            <person name="Grimwood J."/>
            <person name="Han X."/>
            <person name="Sun S."/>
            <person name="Hou Z."/>
            <person name="He W."/>
            <person name="Dai G."/>
            <person name="Sun C."/>
            <person name="Schmutz J."/>
            <person name="Leebens-Mack J.H."/>
            <person name="Li F.W."/>
            <person name="Wang L."/>
        </authorList>
    </citation>
    <scope>NUCLEOTIDE SEQUENCE [LARGE SCALE GENOMIC DNA]</scope>
    <source>
        <strain evidence="2">cv. PW_Plant_1</strain>
    </source>
</reference>
<evidence type="ECO:0000313" key="2">
    <source>
        <dbReference type="Proteomes" id="UP001162992"/>
    </source>
</evidence>
<name>A0ACC2BS31_DIPCM</name>
<gene>
    <name evidence="1" type="ORF">O6H91_13G011300</name>
</gene>